<dbReference type="Ensembl" id="ENSVKKT00000025996.1">
    <property type="protein sequence ID" value="ENSVKKP00000025382.1"/>
    <property type="gene ID" value="ENSVKKG00000016662.1"/>
</dbReference>
<dbReference type="Proteomes" id="UP000694545">
    <property type="component" value="Unplaced"/>
</dbReference>
<proteinExistence type="predicted"/>
<protein>
    <recommendedName>
        <fullName evidence="1">KRAB domain-containing protein</fullName>
    </recommendedName>
</protein>
<dbReference type="InterPro" id="IPR050169">
    <property type="entry name" value="Krueppel_C2H2_ZnF"/>
</dbReference>
<dbReference type="InterPro" id="IPR001909">
    <property type="entry name" value="KRAB"/>
</dbReference>
<dbReference type="CDD" id="cd07765">
    <property type="entry name" value="KRAB_A-box"/>
    <property type="match status" value="1"/>
</dbReference>
<name>A0A8D2LNZ8_VARKO</name>
<dbReference type="AlphaFoldDB" id="A0A8D2LNZ8"/>
<keyword evidence="3" id="KW-1185">Reference proteome</keyword>
<dbReference type="Gene3D" id="6.10.140.140">
    <property type="match status" value="1"/>
</dbReference>
<reference evidence="2" key="2">
    <citation type="submission" date="2025-09" db="UniProtKB">
        <authorList>
            <consortium name="Ensembl"/>
        </authorList>
    </citation>
    <scope>IDENTIFICATION</scope>
</reference>
<evidence type="ECO:0000313" key="3">
    <source>
        <dbReference type="Proteomes" id="UP000694545"/>
    </source>
</evidence>
<dbReference type="PANTHER" id="PTHR23232:SF142">
    <property type="entry name" value="GASTRULA ZINC FINGER PROTEIN XLCGF57.1-LIKE-RELATED"/>
    <property type="match status" value="1"/>
</dbReference>
<dbReference type="SMART" id="SM00349">
    <property type="entry name" value="KRAB"/>
    <property type="match status" value="1"/>
</dbReference>
<dbReference type="PROSITE" id="PS50805">
    <property type="entry name" value="KRAB"/>
    <property type="match status" value="1"/>
</dbReference>
<sequence length="72" mass="7853">LTLSQGSSRAFMDVTVHFSEEEWSLLDAGQRALHREVMEENYGTLLGSLSFAPSEHVLPSSAGENISLPTSM</sequence>
<evidence type="ECO:0000259" key="1">
    <source>
        <dbReference type="PROSITE" id="PS50805"/>
    </source>
</evidence>
<evidence type="ECO:0000313" key="2">
    <source>
        <dbReference type="Ensembl" id="ENSVKKP00000025382.1"/>
    </source>
</evidence>
<dbReference type="GO" id="GO:0006355">
    <property type="term" value="P:regulation of DNA-templated transcription"/>
    <property type="evidence" value="ECO:0007669"/>
    <property type="project" value="InterPro"/>
</dbReference>
<accession>A0A8D2LNZ8</accession>
<reference evidence="2" key="1">
    <citation type="submission" date="2025-08" db="UniProtKB">
        <authorList>
            <consortium name="Ensembl"/>
        </authorList>
    </citation>
    <scope>IDENTIFICATION</scope>
</reference>
<dbReference type="Pfam" id="PF01352">
    <property type="entry name" value="KRAB"/>
    <property type="match status" value="1"/>
</dbReference>
<organism evidence="2 3">
    <name type="scientific">Varanus komodoensis</name>
    <name type="common">Komodo dragon</name>
    <dbReference type="NCBI Taxonomy" id="61221"/>
    <lineage>
        <taxon>Eukaryota</taxon>
        <taxon>Metazoa</taxon>
        <taxon>Chordata</taxon>
        <taxon>Craniata</taxon>
        <taxon>Vertebrata</taxon>
        <taxon>Euteleostomi</taxon>
        <taxon>Lepidosauria</taxon>
        <taxon>Squamata</taxon>
        <taxon>Bifurcata</taxon>
        <taxon>Unidentata</taxon>
        <taxon>Episquamata</taxon>
        <taxon>Toxicofera</taxon>
        <taxon>Anguimorpha</taxon>
        <taxon>Paleoanguimorpha</taxon>
        <taxon>Varanoidea</taxon>
        <taxon>Varanidae</taxon>
        <taxon>Varanus</taxon>
    </lineage>
</organism>
<feature type="domain" description="KRAB" evidence="1">
    <location>
        <begin position="9"/>
        <end position="72"/>
    </location>
</feature>
<dbReference type="PANTHER" id="PTHR23232">
    <property type="entry name" value="KRAB DOMAIN C2H2 ZINC FINGER"/>
    <property type="match status" value="1"/>
</dbReference>
<dbReference type="SUPFAM" id="SSF109640">
    <property type="entry name" value="KRAB domain (Kruppel-associated box)"/>
    <property type="match status" value="1"/>
</dbReference>
<dbReference type="InterPro" id="IPR036051">
    <property type="entry name" value="KRAB_dom_sf"/>
</dbReference>